<dbReference type="Gene3D" id="1.10.520.10">
    <property type="match status" value="1"/>
</dbReference>
<comment type="catalytic activity">
    <reaction evidence="1 18">
        <text>2 a phenolic donor + H2O2 = 2 a phenolic radical donor + 2 H2O</text>
        <dbReference type="Rhea" id="RHEA:56136"/>
        <dbReference type="ChEBI" id="CHEBI:15377"/>
        <dbReference type="ChEBI" id="CHEBI:16240"/>
        <dbReference type="ChEBI" id="CHEBI:139520"/>
        <dbReference type="ChEBI" id="CHEBI:139521"/>
        <dbReference type="EC" id="1.11.1.7"/>
    </reaction>
</comment>
<evidence type="ECO:0000256" key="1">
    <source>
        <dbReference type="ARBA" id="ARBA00000189"/>
    </source>
</evidence>
<feature type="signal peptide" evidence="18">
    <location>
        <begin position="1"/>
        <end position="29"/>
    </location>
</feature>
<evidence type="ECO:0000313" key="20">
    <source>
        <dbReference type="EnsemblPlants" id="AUR62005976-RA:cds"/>
    </source>
</evidence>
<keyword evidence="8 18" id="KW-0560">Oxidoreductase</keyword>
<evidence type="ECO:0000256" key="6">
    <source>
        <dbReference type="ARBA" id="ARBA00022723"/>
    </source>
</evidence>
<dbReference type="PROSITE" id="PS00436">
    <property type="entry name" value="PEROXIDASE_2"/>
    <property type="match status" value="1"/>
</dbReference>
<keyword evidence="18" id="KW-0732">Signal</keyword>
<evidence type="ECO:0000256" key="10">
    <source>
        <dbReference type="ARBA" id="ARBA00023157"/>
    </source>
</evidence>
<dbReference type="InterPro" id="IPR019793">
    <property type="entry name" value="Peroxidases_heam-ligand_BS"/>
</dbReference>
<dbReference type="InterPro" id="IPR033905">
    <property type="entry name" value="Secretory_peroxidase"/>
</dbReference>
<keyword evidence="4 18" id="KW-0575">Peroxidase</keyword>
<comment type="similarity">
    <text evidence="2">Belongs to the peroxidase family. Ascorbate peroxidase subfamily.</text>
</comment>
<comment type="function">
    <text evidence="18">Removal of H(2)O(2), oxidation of toxic reductants, biosynthesis and degradation of lignin, suberization, auxin catabolism, response to environmental stresses such as wounding, pathogen attack and oxidative stress.</text>
</comment>
<evidence type="ECO:0000256" key="5">
    <source>
        <dbReference type="ARBA" id="ARBA00022617"/>
    </source>
</evidence>
<keyword evidence="18" id="KW-0964">Secreted</keyword>
<reference evidence="20" key="2">
    <citation type="submission" date="2021-03" db="UniProtKB">
        <authorList>
            <consortium name="EnsemblPlants"/>
        </authorList>
    </citation>
    <scope>IDENTIFICATION</scope>
</reference>
<dbReference type="GO" id="GO:0140825">
    <property type="term" value="F:lactoperoxidase activity"/>
    <property type="evidence" value="ECO:0007669"/>
    <property type="project" value="UniProtKB-EC"/>
</dbReference>
<feature type="binding site" evidence="15">
    <location>
        <position position="72"/>
    </location>
    <ligand>
        <name>Ca(2+)</name>
        <dbReference type="ChEBI" id="CHEBI:29108"/>
        <label>1</label>
    </ligand>
</feature>
<evidence type="ECO:0000256" key="3">
    <source>
        <dbReference type="ARBA" id="ARBA00012313"/>
    </source>
</evidence>
<feature type="binding site" evidence="15">
    <location>
        <position position="199"/>
    </location>
    <ligand>
        <name>Ca(2+)</name>
        <dbReference type="ChEBI" id="CHEBI:29108"/>
        <label>2</label>
    </ligand>
</feature>
<evidence type="ECO:0000259" key="19">
    <source>
        <dbReference type="PROSITE" id="PS50873"/>
    </source>
</evidence>
<dbReference type="GO" id="GO:0006979">
    <property type="term" value="P:response to oxidative stress"/>
    <property type="evidence" value="ECO:0007669"/>
    <property type="project" value="UniProtKB-UniRule"/>
</dbReference>
<feature type="binding site" evidence="15">
    <location>
        <position position="81"/>
    </location>
    <ligand>
        <name>Ca(2+)</name>
        <dbReference type="ChEBI" id="CHEBI:29108"/>
        <label>1</label>
    </ligand>
</feature>
<feature type="site" description="Transition state stabilizer" evidence="16">
    <location>
        <position position="67"/>
    </location>
</feature>
<feature type="disulfide bond" evidence="17">
    <location>
        <begin position="40"/>
        <end position="120"/>
    </location>
</feature>
<feature type="active site" description="Proton acceptor" evidence="13">
    <location>
        <position position="71"/>
    </location>
</feature>
<dbReference type="InterPro" id="IPR000823">
    <property type="entry name" value="Peroxidase_pln"/>
</dbReference>
<feature type="binding site" evidence="15">
    <location>
        <position position="75"/>
    </location>
    <ligand>
        <name>Ca(2+)</name>
        <dbReference type="ChEBI" id="CHEBI:29108"/>
        <label>1</label>
    </ligand>
</feature>
<keyword evidence="7 15" id="KW-0106">Calcium</keyword>
<feature type="binding site" evidence="15">
    <location>
        <position position="93"/>
    </location>
    <ligand>
        <name>Ca(2+)</name>
        <dbReference type="ChEBI" id="CHEBI:29108"/>
        <label>1</label>
    </ligand>
</feature>
<dbReference type="Pfam" id="PF00141">
    <property type="entry name" value="peroxidase"/>
    <property type="match status" value="1"/>
</dbReference>
<protein>
    <recommendedName>
        <fullName evidence="3 18">Peroxidase</fullName>
        <ecNumber evidence="3 18">1.11.1.7</ecNumber>
    </recommendedName>
</protein>
<keyword evidence="9 15" id="KW-0408">Iron</keyword>
<dbReference type="InterPro" id="IPR010255">
    <property type="entry name" value="Haem_peroxidase_sf"/>
</dbReference>
<dbReference type="CDD" id="cd00693">
    <property type="entry name" value="secretory_peroxidase"/>
    <property type="match status" value="1"/>
</dbReference>
<keyword evidence="6 15" id="KW-0479">Metal-binding</keyword>
<feature type="domain" description="Plant heme peroxidase family profile" evidence="19">
    <location>
        <begin position="30"/>
        <end position="331"/>
    </location>
</feature>
<dbReference type="EnsemblPlants" id="AUR62005976-RA">
    <property type="protein sequence ID" value="AUR62005976-RA:cds"/>
    <property type="gene ID" value="AUR62005976"/>
</dbReference>
<keyword evidence="21" id="KW-1185">Reference proteome</keyword>
<dbReference type="InterPro" id="IPR002016">
    <property type="entry name" value="Haem_peroxidase"/>
</dbReference>
<feature type="chain" id="PRO_5031597251" description="Peroxidase" evidence="18">
    <location>
        <begin position="30"/>
        <end position="351"/>
    </location>
</feature>
<dbReference type="PANTHER" id="PTHR31235">
    <property type="entry name" value="PEROXIDASE 25-RELATED"/>
    <property type="match status" value="1"/>
</dbReference>
<reference evidence="20" key="1">
    <citation type="journal article" date="2017" name="Nature">
        <title>The genome of Chenopodium quinoa.</title>
        <authorList>
            <person name="Jarvis D.E."/>
            <person name="Ho Y.S."/>
            <person name="Lightfoot D.J."/>
            <person name="Schmoeckel S.M."/>
            <person name="Li B."/>
            <person name="Borm T.J.A."/>
            <person name="Ohyanagi H."/>
            <person name="Mineta K."/>
            <person name="Michell C.T."/>
            <person name="Saber N."/>
            <person name="Kharbatia N.M."/>
            <person name="Rupper R.R."/>
            <person name="Sharp A.R."/>
            <person name="Dally N."/>
            <person name="Boughton B.A."/>
            <person name="Woo Y.H."/>
            <person name="Gao G."/>
            <person name="Schijlen E.G.W.M."/>
            <person name="Guo X."/>
            <person name="Momin A.A."/>
            <person name="Negrao S."/>
            <person name="Al-Babili S."/>
            <person name="Gehring C."/>
            <person name="Roessner U."/>
            <person name="Jung C."/>
            <person name="Murphy K."/>
            <person name="Arold S.T."/>
            <person name="Gojobori T."/>
            <person name="van der Linden C.G."/>
            <person name="van Loo E.N."/>
            <person name="Jellen E.N."/>
            <person name="Maughan P.J."/>
            <person name="Tester M."/>
        </authorList>
    </citation>
    <scope>NUCLEOTIDE SEQUENCE [LARGE SCALE GENOMIC DNA]</scope>
    <source>
        <strain evidence="20">cv. PI 614886</strain>
    </source>
</reference>
<comment type="similarity">
    <text evidence="18">Belongs to the peroxidase family. Classical plant (class III) peroxidase subfamily.</text>
</comment>
<comment type="cofactor">
    <cofactor evidence="15 18">
        <name>Ca(2+)</name>
        <dbReference type="ChEBI" id="CHEBI:29108"/>
    </cofactor>
    <text evidence="15 18">Binds 2 calcium ions per subunit.</text>
</comment>
<evidence type="ECO:0000313" key="21">
    <source>
        <dbReference type="Proteomes" id="UP000596660"/>
    </source>
</evidence>
<evidence type="ECO:0000256" key="16">
    <source>
        <dbReference type="PIRSR" id="PIRSR600823-4"/>
    </source>
</evidence>
<evidence type="ECO:0000256" key="18">
    <source>
        <dbReference type="RuleBase" id="RU362060"/>
    </source>
</evidence>
<dbReference type="PROSITE" id="PS50873">
    <property type="entry name" value="PEROXIDASE_4"/>
    <property type="match status" value="1"/>
</dbReference>
<sequence length="351" mass="38554">MNLKMNIHSSIKFLVLFLAFSCLSVQLEAQLRVGFYCNSCPSAERIVSEEVTKEFMNDKGIAPGLVRMHFHDCFVRGCDGSVLIDSTSANTAEKDSPANNPSLRGFEVIDNIKTRLEAECKGVVSCADILAFAARDSVAITRGQRYDVPSGRRDGRVSLASEVLQNVPGFTFNVTQLTQSFTNKNLTQEEMVTLSGAHTIGRSHCTSFNNRLFNFSGTNGPDPTLDSKYAGQLQQQCPQGSTNSSLVVPMDPRSPFISDVNYYQDVLANKGLFTSDQTLLTDSNTANEVNQNARNQFLWMRKFAAAMVNMGQIEVLTGANNIGHADCTSFSKRLYAQDPSMNSAFAAQMQQ</sequence>
<feature type="disulfide bond" evidence="17">
    <location>
        <begin position="73"/>
        <end position="78"/>
    </location>
</feature>
<evidence type="ECO:0000256" key="15">
    <source>
        <dbReference type="PIRSR" id="PIRSR600823-3"/>
    </source>
</evidence>
<dbReference type="AlphaFoldDB" id="A0A803L287"/>
<keyword evidence="10 17" id="KW-1015">Disulfide bond</keyword>
<dbReference type="FunFam" id="1.10.420.10:FF:000001">
    <property type="entry name" value="Peroxidase"/>
    <property type="match status" value="1"/>
</dbReference>
<dbReference type="Proteomes" id="UP000596660">
    <property type="component" value="Unplaced"/>
</dbReference>
<proteinExistence type="inferred from homology"/>
<dbReference type="Gene3D" id="1.10.420.10">
    <property type="entry name" value="Peroxidase, domain 2"/>
    <property type="match status" value="2"/>
</dbReference>
<evidence type="ECO:0000256" key="9">
    <source>
        <dbReference type="ARBA" id="ARBA00023004"/>
    </source>
</evidence>
<dbReference type="GO" id="GO:0005576">
    <property type="term" value="C:extracellular region"/>
    <property type="evidence" value="ECO:0007669"/>
    <property type="project" value="UniProtKB-SubCell"/>
</dbReference>
<evidence type="ECO:0000256" key="17">
    <source>
        <dbReference type="PIRSR" id="PIRSR600823-5"/>
    </source>
</evidence>
<feature type="binding site" evidence="15">
    <location>
        <position position="259"/>
    </location>
    <ligand>
        <name>Ca(2+)</name>
        <dbReference type="ChEBI" id="CHEBI:29108"/>
        <label>2</label>
    </ligand>
</feature>
<dbReference type="PRINTS" id="PR00458">
    <property type="entry name" value="PEROXIDASE"/>
</dbReference>
<keyword evidence="11" id="KW-0325">Glycoprotein</keyword>
<feature type="binding site" description="axial binding residue" evidence="15">
    <location>
        <position position="198"/>
    </location>
    <ligand>
        <name>heme b</name>
        <dbReference type="ChEBI" id="CHEBI:60344"/>
    </ligand>
    <ligandPart>
        <name>Fe</name>
        <dbReference type="ChEBI" id="CHEBI:18248"/>
    </ligandPart>
</feature>
<evidence type="ECO:0000256" key="8">
    <source>
        <dbReference type="ARBA" id="ARBA00023002"/>
    </source>
</evidence>
<comment type="subcellular location">
    <subcellularLocation>
        <location evidence="18">Secreted</location>
    </subcellularLocation>
</comment>
<keyword evidence="5 18" id="KW-0349">Heme</keyword>
<dbReference type="PROSITE" id="PS00435">
    <property type="entry name" value="PEROXIDASE_1"/>
    <property type="match status" value="1"/>
</dbReference>
<feature type="binding site" evidence="15">
    <location>
        <position position="79"/>
    </location>
    <ligand>
        <name>Ca(2+)</name>
        <dbReference type="ChEBI" id="CHEBI:29108"/>
        <label>1</label>
    </ligand>
</feature>
<comment type="cofactor">
    <cofactor evidence="15 18">
        <name>heme b</name>
        <dbReference type="ChEBI" id="CHEBI:60344"/>
    </cofactor>
    <text evidence="15 18">Binds 1 heme b (iron(II)-protoporphyrin IX) group per subunit.</text>
</comment>
<evidence type="ECO:0000256" key="7">
    <source>
        <dbReference type="ARBA" id="ARBA00022837"/>
    </source>
</evidence>
<dbReference type="EC" id="1.11.1.7" evidence="3 18"/>
<dbReference type="GO" id="GO:0042744">
    <property type="term" value="P:hydrogen peroxide catabolic process"/>
    <property type="evidence" value="ECO:0007669"/>
    <property type="project" value="UniProtKB-KW"/>
</dbReference>
<dbReference type="GO" id="GO:0046872">
    <property type="term" value="F:metal ion binding"/>
    <property type="evidence" value="ECO:0007669"/>
    <property type="project" value="UniProtKB-UniRule"/>
</dbReference>
<feature type="disulfide bond" evidence="17">
    <location>
        <begin position="205"/>
        <end position="237"/>
    </location>
</feature>
<feature type="binding site" evidence="15">
    <location>
        <position position="77"/>
    </location>
    <ligand>
        <name>Ca(2+)</name>
        <dbReference type="ChEBI" id="CHEBI:29108"/>
        <label>1</label>
    </ligand>
</feature>
<feature type="binding site" evidence="14">
    <location>
        <position position="168"/>
    </location>
    <ligand>
        <name>substrate</name>
    </ligand>
</feature>
<dbReference type="OMA" id="MANIECC"/>
<dbReference type="GO" id="GO:0020037">
    <property type="term" value="F:heme binding"/>
    <property type="evidence" value="ECO:0007669"/>
    <property type="project" value="UniProtKB-UniRule"/>
</dbReference>
<feature type="binding site" evidence="15">
    <location>
        <position position="251"/>
    </location>
    <ligand>
        <name>Ca(2+)</name>
        <dbReference type="ChEBI" id="CHEBI:29108"/>
        <label>2</label>
    </ligand>
</feature>
<dbReference type="Gramene" id="AUR62005976-RA">
    <property type="protein sequence ID" value="AUR62005976-RA:cds"/>
    <property type="gene ID" value="AUR62005976"/>
</dbReference>
<evidence type="ECO:0000256" key="14">
    <source>
        <dbReference type="PIRSR" id="PIRSR600823-2"/>
    </source>
</evidence>
<evidence type="ECO:0000256" key="2">
    <source>
        <dbReference type="ARBA" id="ARBA00006873"/>
    </source>
</evidence>
<dbReference type="PRINTS" id="PR00461">
    <property type="entry name" value="PLPEROXIDASE"/>
</dbReference>
<accession>A0A803L287</accession>
<evidence type="ECO:0000256" key="13">
    <source>
        <dbReference type="PIRSR" id="PIRSR600823-1"/>
    </source>
</evidence>
<evidence type="ECO:0000256" key="4">
    <source>
        <dbReference type="ARBA" id="ARBA00022559"/>
    </source>
</evidence>
<evidence type="ECO:0000256" key="11">
    <source>
        <dbReference type="ARBA" id="ARBA00023180"/>
    </source>
</evidence>
<dbReference type="SUPFAM" id="SSF48113">
    <property type="entry name" value="Heme-dependent peroxidases"/>
    <property type="match status" value="1"/>
</dbReference>
<dbReference type="InterPro" id="IPR019794">
    <property type="entry name" value="Peroxidases_AS"/>
</dbReference>
<keyword evidence="12 18" id="KW-0376">Hydrogen peroxide</keyword>
<name>A0A803L287_CHEQI</name>
<organism evidence="20 21">
    <name type="scientific">Chenopodium quinoa</name>
    <name type="common">Quinoa</name>
    <dbReference type="NCBI Taxonomy" id="63459"/>
    <lineage>
        <taxon>Eukaryota</taxon>
        <taxon>Viridiplantae</taxon>
        <taxon>Streptophyta</taxon>
        <taxon>Embryophyta</taxon>
        <taxon>Tracheophyta</taxon>
        <taxon>Spermatophyta</taxon>
        <taxon>Magnoliopsida</taxon>
        <taxon>eudicotyledons</taxon>
        <taxon>Gunneridae</taxon>
        <taxon>Pentapetalae</taxon>
        <taxon>Caryophyllales</taxon>
        <taxon>Chenopodiaceae</taxon>
        <taxon>Chenopodioideae</taxon>
        <taxon>Atripliceae</taxon>
        <taxon>Chenopodium</taxon>
    </lineage>
</organism>
<dbReference type="FunFam" id="1.10.520.10:FF:000001">
    <property type="entry name" value="Peroxidase"/>
    <property type="match status" value="1"/>
</dbReference>
<evidence type="ECO:0000256" key="12">
    <source>
        <dbReference type="ARBA" id="ARBA00023324"/>
    </source>
</evidence>